<protein>
    <submittedName>
        <fullName evidence="2">Uncharacterized protein</fullName>
    </submittedName>
</protein>
<gene>
    <name evidence="2" type="ORF">DdX_08566</name>
</gene>
<dbReference type="AlphaFoldDB" id="A0AAD4R7C2"/>
<name>A0AAD4R7C2_9BILA</name>
<dbReference type="Proteomes" id="UP001201812">
    <property type="component" value="Unassembled WGS sequence"/>
</dbReference>
<sequence>MYGYKNILLFGRDGAEVGREGSGGVGQHNPECGGLTSSPHTAPMDVLLRGRAVLRSAVISSLFSQSKRDETRRQMRRDLVCYVKVSSEKERYNEI</sequence>
<accession>A0AAD4R7C2</accession>
<dbReference type="EMBL" id="JAKKPZ010000013">
    <property type="protein sequence ID" value="KAI1714471.1"/>
    <property type="molecule type" value="Genomic_DNA"/>
</dbReference>
<reference evidence="2" key="1">
    <citation type="submission" date="2022-01" db="EMBL/GenBank/DDBJ databases">
        <title>Genome Sequence Resource for Two Populations of Ditylenchus destructor, the Migratory Endoparasitic Phytonematode.</title>
        <authorList>
            <person name="Zhang H."/>
            <person name="Lin R."/>
            <person name="Xie B."/>
        </authorList>
    </citation>
    <scope>NUCLEOTIDE SEQUENCE</scope>
    <source>
        <strain evidence="2">BazhouSP</strain>
    </source>
</reference>
<comment type="caution">
    <text evidence="2">The sequence shown here is derived from an EMBL/GenBank/DDBJ whole genome shotgun (WGS) entry which is preliminary data.</text>
</comment>
<proteinExistence type="predicted"/>
<feature type="region of interest" description="Disordered" evidence="1">
    <location>
        <begin position="19"/>
        <end position="40"/>
    </location>
</feature>
<keyword evidence="3" id="KW-1185">Reference proteome</keyword>
<evidence type="ECO:0000256" key="1">
    <source>
        <dbReference type="SAM" id="MobiDB-lite"/>
    </source>
</evidence>
<organism evidence="2 3">
    <name type="scientific">Ditylenchus destructor</name>
    <dbReference type="NCBI Taxonomy" id="166010"/>
    <lineage>
        <taxon>Eukaryota</taxon>
        <taxon>Metazoa</taxon>
        <taxon>Ecdysozoa</taxon>
        <taxon>Nematoda</taxon>
        <taxon>Chromadorea</taxon>
        <taxon>Rhabditida</taxon>
        <taxon>Tylenchina</taxon>
        <taxon>Tylenchomorpha</taxon>
        <taxon>Sphaerularioidea</taxon>
        <taxon>Anguinidae</taxon>
        <taxon>Anguininae</taxon>
        <taxon>Ditylenchus</taxon>
    </lineage>
</organism>
<evidence type="ECO:0000313" key="2">
    <source>
        <dbReference type="EMBL" id="KAI1714471.1"/>
    </source>
</evidence>
<evidence type="ECO:0000313" key="3">
    <source>
        <dbReference type="Proteomes" id="UP001201812"/>
    </source>
</evidence>